<dbReference type="OrthoDB" id="4582561at2759"/>
<evidence type="ECO:0000256" key="3">
    <source>
        <dbReference type="SAM" id="SignalP"/>
    </source>
</evidence>
<keyword evidence="2" id="KW-1133">Transmembrane helix</keyword>
<feature type="chain" id="PRO_5018274008" description="Integral membrane protein" evidence="3">
    <location>
        <begin position="29"/>
        <end position="273"/>
    </location>
</feature>
<keyword evidence="3" id="KW-0732">Signal</keyword>
<feature type="region of interest" description="Disordered" evidence="1">
    <location>
        <begin position="253"/>
        <end position="273"/>
    </location>
</feature>
<evidence type="ECO:0000256" key="2">
    <source>
        <dbReference type="SAM" id="Phobius"/>
    </source>
</evidence>
<accession>A0A3N2PJM4</accession>
<keyword evidence="2" id="KW-0472">Membrane</keyword>
<dbReference type="GeneID" id="39579444"/>
<protein>
    <recommendedName>
        <fullName evidence="6">Integral membrane protein</fullName>
    </recommendedName>
</protein>
<keyword evidence="5" id="KW-1185">Reference proteome</keyword>
<feature type="transmembrane region" description="Helical" evidence="2">
    <location>
        <begin position="204"/>
        <end position="226"/>
    </location>
</feature>
<feature type="transmembrane region" description="Helical" evidence="2">
    <location>
        <begin position="160"/>
        <end position="184"/>
    </location>
</feature>
<sequence length="273" mass="30599">MTSQAIFAMAVSISSLVLLVQRPPLIERDLIEKLGAFQALCALQVIYVPTVLSLSEGGFGPNRTKRLWHRIKHSPSTRRILTSVIILPPLLGVAIEYQPDNLRSLYNDAVANPAVCPDHVITRTKAVDGAVVAVLAFVVVVNVIFTVAKTFFGSNSTRRWLLAYGIVSGYSLCVSQALQLGWLFDYRTQARDVAGEEYEDNEWGFGQVLAVFSWAPTLMECGYWFIKTLIHRQDSWRSWRDVKESPWDRDYCSQKRSQAGDGATAIPMLDSER</sequence>
<evidence type="ECO:0008006" key="6">
    <source>
        <dbReference type="Google" id="ProtNLM"/>
    </source>
</evidence>
<feature type="signal peptide" evidence="3">
    <location>
        <begin position="1"/>
        <end position="28"/>
    </location>
</feature>
<reference evidence="4 5" key="1">
    <citation type="journal article" date="2018" name="Mol. Ecol.">
        <title>The obligate alkalophilic soda-lake fungus Sodiomyces alkalinus has shifted to a protein diet.</title>
        <authorList>
            <person name="Grum-Grzhimaylo A.A."/>
            <person name="Falkoski D.L."/>
            <person name="van den Heuvel J."/>
            <person name="Valero-Jimenez C.A."/>
            <person name="Min B."/>
            <person name="Choi I.G."/>
            <person name="Lipzen A."/>
            <person name="Daum C.G."/>
            <person name="Aanen D.K."/>
            <person name="Tsang A."/>
            <person name="Henrissat B."/>
            <person name="Bilanenko E.N."/>
            <person name="de Vries R.P."/>
            <person name="van Kan J.A.L."/>
            <person name="Grigoriev I.V."/>
            <person name="Debets A.J.M."/>
        </authorList>
    </citation>
    <scope>NUCLEOTIDE SEQUENCE [LARGE SCALE GENOMIC DNA]</scope>
    <source>
        <strain evidence="4 5">F11</strain>
    </source>
</reference>
<feature type="transmembrane region" description="Helical" evidence="2">
    <location>
        <begin position="80"/>
        <end position="97"/>
    </location>
</feature>
<gene>
    <name evidence="4" type="ORF">SODALDRAFT_329494</name>
</gene>
<feature type="transmembrane region" description="Helical" evidence="2">
    <location>
        <begin position="129"/>
        <end position="148"/>
    </location>
</feature>
<keyword evidence="2" id="KW-0812">Transmembrane</keyword>
<dbReference type="Proteomes" id="UP000272025">
    <property type="component" value="Unassembled WGS sequence"/>
</dbReference>
<dbReference type="AlphaFoldDB" id="A0A3N2PJM4"/>
<organism evidence="4 5">
    <name type="scientific">Sodiomyces alkalinus (strain CBS 110278 / VKM F-3762 / F11)</name>
    <name type="common">Alkaliphilic filamentous fungus</name>
    <dbReference type="NCBI Taxonomy" id="1314773"/>
    <lineage>
        <taxon>Eukaryota</taxon>
        <taxon>Fungi</taxon>
        <taxon>Dikarya</taxon>
        <taxon>Ascomycota</taxon>
        <taxon>Pezizomycotina</taxon>
        <taxon>Sordariomycetes</taxon>
        <taxon>Hypocreomycetidae</taxon>
        <taxon>Glomerellales</taxon>
        <taxon>Plectosphaerellaceae</taxon>
        <taxon>Sodiomyces</taxon>
    </lineage>
</organism>
<name>A0A3N2PJM4_SODAK</name>
<dbReference type="RefSeq" id="XP_028462436.1">
    <property type="nucleotide sequence ID" value="XM_028610966.1"/>
</dbReference>
<proteinExistence type="predicted"/>
<dbReference type="EMBL" id="ML119066">
    <property type="protein sequence ID" value="ROT34630.1"/>
    <property type="molecule type" value="Genomic_DNA"/>
</dbReference>
<evidence type="ECO:0000256" key="1">
    <source>
        <dbReference type="SAM" id="MobiDB-lite"/>
    </source>
</evidence>
<evidence type="ECO:0000313" key="4">
    <source>
        <dbReference type="EMBL" id="ROT34630.1"/>
    </source>
</evidence>
<evidence type="ECO:0000313" key="5">
    <source>
        <dbReference type="Proteomes" id="UP000272025"/>
    </source>
</evidence>